<name>A0ABY6KXD1_9ARAC</name>
<dbReference type="InterPro" id="IPR027417">
    <property type="entry name" value="P-loop_NTPase"/>
</dbReference>
<dbReference type="CDD" id="cd18809">
    <property type="entry name" value="SF1_C_RecD"/>
    <property type="match status" value="1"/>
</dbReference>
<organism evidence="1 2">
    <name type="scientific">Cordylochernes scorpioides</name>
    <dbReference type="NCBI Taxonomy" id="51811"/>
    <lineage>
        <taxon>Eukaryota</taxon>
        <taxon>Metazoa</taxon>
        <taxon>Ecdysozoa</taxon>
        <taxon>Arthropoda</taxon>
        <taxon>Chelicerata</taxon>
        <taxon>Arachnida</taxon>
        <taxon>Pseudoscorpiones</taxon>
        <taxon>Cheliferoidea</taxon>
        <taxon>Chernetidae</taxon>
        <taxon>Cordylochernes</taxon>
    </lineage>
</organism>
<accession>A0ABY6KXD1</accession>
<protein>
    <submittedName>
        <fullName evidence="1">Uncharacterized protein</fullName>
    </submittedName>
</protein>
<keyword evidence="2" id="KW-1185">Reference proteome</keyword>
<gene>
    <name evidence="1" type="ORF">LAZ67_10004017</name>
</gene>
<dbReference type="Proteomes" id="UP001235939">
    <property type="component" value="Chromosome 10"/>
</dbReference>
<dbReference type="EMBL" id="CP092872">
    <property type="protein sequence ID" value="UYV73536.1"/>
    <property type="molecule type" value="Genomic_DNA"/>
</dbReference>
<dbReference type="SUPFAM" id="SSF52540">
    <property type="entry name" value="P-loop containing nucleoside triphosphate hydrolases"/>
    <property type="match status" value="1"/>
</dbReference>
<dbReference type="PANTHER" id="PTHR23274">
    <property type="entry name" value="DNA HELICASE-RELATED"/>
    <property type="match status" value="1"/>
</dbReference>
<dbReference type="PANTHER" id="PTHR23274:SF51">
    <property type="entry name" value="OS03G0423850 PROTEIN"/>
    <property type="match status" value="1"/>
</dbReference>
<evidence type="ECO:0000313" key="2">
    <source>
        <dbReference type="Proteomes" id="UP001235939"/>
    </source>
</evidence>
<sequence length="134" mass="14994">MKRRQFPVKPAFVMTINKAQGKTLKRVGIYLPEPVFGHGQLYVAFSRVQHSSDVKIMIKDSALQGRLIEAYPRKGFSRKCNCPAAGRLDSPSSHRPIRGIKRSWCAGAELVTQLCQVDKKKASRVTSGNYVHLP</sequence>
<proteinExistence type="predicted"/>
<dbReference type="Gene3D" id="3.40.50.300">
    <property type="entry name" value="P-loop containing nucleotide triphosphate hydrolases"/>
    <property type="match status" value="1"/>
</dbReference>
<reference evidence="1 2" key="1">
    <citation type="submission" date="2022-01" db="EMBL/GenBank/DDBJ databases">
        <title>A chromosomal length assembly of Cordylochernes scorpioides.</title>
        <authorList>
            <person name="Zeh D."/>
            <person name="Zeh J."/>
        </authorList>
    </citation>
    <scope>NUCLEOTIDE SEQUENCE [LARGE SCALE GENOMIC DNA]</scope>
    <source>
        <strain evidence="1">IN4F17</strain>
        <tissue evidence="1">Whole Body</tissue>
    </source>
</reference>
<evidence type="ECO:0000313" key="1">
    <source>
        <dbReference type="EMBL" id="UYV73536.1"/>
    </source>
</evidence>